<sequence>KQLKYISAYLIIAAAMTEPGSASANQSQSELINEEDPDACLEHDSFGAEQIAAATELSGFEDDGEADEDLFEELERLRESGFATVDEDDADDGGGGLGGGSETAWRIDLETALLDDECDFGTVRNICRGRAVPGHLRAQVWSICLGAASGGARAASLLDEFDGLFDLPEQAELRAACRDFVRDWDAGGGEGGVAMQSDLESMLTHYCKLTGRKFLPVWLQVVRALLQLPQQPPQQQQPSTRALFPMFSALLTKYTPRPEPACHVFRLLLQYHEPALSSLLDSLRLPVADFASDWMAGLLARDLATEVLHPLWDMYFLLADPFLLLFIGLVFVVNCKESLLAPDVDAESVRRMLSTTPSALGVADVADLCTLAQHYACRTPASLRTLFTAALFGDAEPDADLLMALCLPVTVAEVTRDPPFTLVDVRSPDMYNRGHLAGAYNLDSGLLLSRPTEFDSALAAVVRTANGPLCVSGHGRKEEDTTTVLVAAQLLRRLCPGVSIFPGGYAALHKELGPNRLAEHCQKTCPECARSAAASSGGQSKQQQQQQQLPSTQRASNQQQDQPQSKQQQQQQQRQLAAQGEQQLFKRLRHKADSLVTKMSQLAQAGIAISGVDSVGGGGGSGKNSYRNTGDVFSLEGEDDEEDETEELVSVSTWQRDALSSYPCSLLLGDDNQQTPGHLIIREQHMYLLRLCPKQPGMAAIAVRRPLVKVVKITSKKRLPEFITFKYGDTDKDGVTHLTDMDRVVIPKAGEATKDVKMQIIKLLGGVSPQQ</sequence>
<dbReference type="Proteomes" id="UP000215902">
    <property type="component" value="Unassembled WGS sequence"/>
</dbReference>
<evidence type="ECO:0000313" key="8">
    <source>
        <dbReference type="EMBL" id="PAA76492.1"/>
    </source>
</evidence>
<feature type="non-terminal residue" evidence="8">
    <location>
        <position position="1"/>
    </location>
</feature>
<dbReference type="GO" id="GO:0042147">
    <property type="term" value="P:retrograde transport, endosome to Golgi"/>
    <property type="evidence" value="ECO:0007669"/>
    <property type="project" value="InterPro"/>
</dbReference>
<name>A0A267FU52_9PLAT</name>
<evidence type="ECO:0000256" key="2">
    <source>
        <dbReference type="ARBA" id="ARBA00014207"/>
    </source>
</evidence>
<evidence type="ECO:0000256" key="3">
    <source>
        <dbReference type="ARBA" id="ARBA00022473"/>
    </source>
</evidence>
<dbReference type="EMBL" id="NIVC01000815">
    <property type="protein sequence ID" value="PAA76492.1"/>
    <property type="molecule type" value="Genomic_DNA"/>
</dbReference>
<keyword evidence="4" id="KW-0333">Golgi apparatus</keyword>
<dbReference type="InterPro" id="IPR035969">
    <property type="entry name" value="Rab-GAP_TBC_sf"/>
</dbReference>
<dbReference type="CDD" id="cd00158">
    <property type="entry name" value="RHOD"/>
    <property type="match status" value="1"/>
</dbReference>
<feature type="domain" description="Rab-GAP TBC" evidence="6">
    <location>
        <begin position="131"/>
        <end position="319"/>
    </location>
</feature>
<gene>
    <name evidence="8" type="ORF">BOX15_Mlig004407g1</name>
</gene>
<protein>
    <recommendedName>
        <fullName evidence="2">TBC1 domain family member 23</fullName>
    </recommendedName>
</protein>
<keyword evidence="9" id="KW-1185">Reference proteome</keyword>
<proteinExistence type="predicted"/>
<dbReference type="InterPro" id="IPR036873">
    <property type="entry name" value="Rhodanese-like_dom_sf"/>
</dbReference>
<dbReference type="Pfam" id="PF19430">
    <property type="entry name" value="TBC1D23_C"/>
    <property type="match status" value="1"/>
</dbReference>
<dbReference type="GO" id="GO:0005829">
    <property type="term" value="C:cytosol"/>
    <property type="evidence" value="ECO:0007669"/>
    <property type="project" value="GOC"/>
</dbReference>
<accession>A0A267FU52</accession>
<evidence type="ECO:0000259" key="7">
    <source>
        <dbReference type="PROSITE" id="PS50206"/>
    </source>
</evidence>
<dbReference type="PANTHER" id="PTHR13297">
    <property type="entry name" value="TBC1 DOMAIN FAMILY MEMBER 23-RELATED"/>
    <property type="match status" value="1"/>
</dbReference>
<dbReference type="InterPro" id="IPR000195">
    <property type="entry name" value="Rab-GAP-TBC_dom"/>
</dbReference>
<dbReference type="SMART" id="SM00450">
    <property type="entry name" value="RHOD"/>
    <property type="match status" value="1"/>
</dbReference>
<evidence type="ECO:0000259" key="6">
    <source>
        <dbReference type="PROSITE" id="PS50086"/>
    </source>
</evidence>
<evidence type="ECO:0000313" key="9">
    <source>
        <dbReference type="Proteomes" id="UP000215902"/>
    </source>
</evidence>
<dbReference type="AlphaFoldDB" id="A0A267FU52"/>
<dbReference type="SUPFAM" id="SSF52821">
    <property type="entry name" value="Rhodanese/Cell cycle control phosphatase"/>
    <property type="match status" value="1"/>
</dbReference>
<dbReference type="OrthoDB" id="73307at2759"/>
<dbReference type="PROSITE" id="PS50086">
    <property type="entry name" value="TBC_RABGAP"/>
    <property type="match status" value="1"/>
</dbReference>
<feature type="region of interest" description="Disordered" evidence="5">
    <location>
        <begin position="82"/>
        <end position="101"/>
    </location>
</feature>
<evidence type="ECO:0000256" key="5">
    <source>
        <dbReference type="SAM" id="MobiDB-lite"/>
    </source>
</evidence>
<reference evidence="8 9" key="1">
    <citation type="submission" date="2017-06" db="EMBL/GenBank/DDBJ databases">
        <title>A platform for efficient transgenesis in Macrostomum lignano, a flatworm model organism for stem cell research.</title>
        <authorList>
            <person name="Berezikov E."/>
        </authorList>
    </citation>
    <scope>NUCLEOTIDE SEQUENCE [LARGE SCALE GENOMIC DNA]</scope>
    <source>
        <strain evidence="8">DV1</strain>
        <tissue evidence="8">Whole organism</tissue>
    </source>
</reference>
<dbReference type="STRING" id="282301.A0A267FU52"/>
<comment type="subcellular location">
    <subcellularLocation>
        <location evidence="1">Golgi apparatus</location>
        <location evidence="1">trans-Golgi network</location>
    </subcellularLocation>
</comment>
<organism evidence="8 9">
    <name type="scientific">Macrostomum lignano</name>
    <dbReference type="NCBI Taxonomy" id="282301"/>
    <lineage>
        <taxon>Eukaryota</taxon>
        <taxon>Metazoa</taxon>
        <taxon>Spiralia</taxon>
        <taxon>Lophotrochozoa</taxon>
        <taxon>Platyhelminthes</taxon>
        <taxon>Rhabditophora</taxon>
        <taxon>Macrostomorpha</taxon>
        <taxon>Macrostomida</taxon>
        <taxon>Macrostomidae</taxon>
        <taxon>Macrostomum</taxon>
    </lineage>
</organism>
<dbReference type="CDD" id="cd20788">
    <property type="entry name" value="TBC1D23_C-like"/>
    <property type="match status" value="1"/>
</dbReference>
<comment type="caution">
    <text evidence="8">The sequence shown here is derived from an EMBL/GenBank/DDBJ whole genome shotgun (WGS) entry which is preliminary data.</text>
</comment>
<dbReference type="Gene3D" id="3.40.250.10">
    <property type="entry name" value="Rhodanese-like domain"/>
    <property type="match status" value="1"/>
</dbReference>
<evidence type="ECO:0000256" key="1">
    <source>
        <dbReference type="ARBA" id="ARBA00004601"/>
    </source>
</evidence>
<dbReference type="InterPro" id="IPR045799">
    <property type="entry name" value="TBC1D23_C"/>
</dbReference>
<dbReference type="InterPro" id="IPR001763">
    <property type="entry name" value="Rhodanese-like_dom"/>
</dbReference>
<dbReference type="Pfam" id="PF00581">
    <property type="entry name" value="Rhodanese"/>
    <property type="match status" value="1"/>
</dbReference>
<dbReference type="PROSITE" id="PS50206">
    <property type="entry name" value="RHODANESE_3"/>
    <property type="match status" value="1"/>
</dbReference>
<feature type="region of interest" description="Disordered" evidence="5">
    <location>
        <begin position="536"/>
        <end position="580"/>
    </location>
</feature>
<feature type="domain" description="Rhodanese" evidence="7">
    <location>
        <begin position="416"/>
        <end position="517"/>
    </location>
</feature>
<dbReference type="InterPro" id="IPR039755">
    <property type="entry name" value="TBC1D23"/>
</dbReference>
<dbReference type="PANTHER" id="PTHR13297:SF5">
    <property type="entry name" value="TBC1 DOMAIN FAMILY MEMBER 23"/>
    <property type="match status" value="1"/>
</dbReference>
<dbReference type="SUPFAM" id="SSF47923">
    <property type="entry name" value="Ypt/Rab-GAP domain of gyp1p"/>
    <property type="match status" value="1"/>
</dbReference>
<evidence type="ECO:0000256" key="4">
    <source>
        <dbReference type="ARBA" id="ARBA00023034"/>
    </source>
</evidence>
<dbReference type="GO" id="GO:0005802">
    <property type="term" value="C:trans-Golgi network"/>
    <property type="evidence" value="ECO:0007669"/>
    <property type="project" value="TreeGrafter"/>
</dbReference>
<keyword evidence="3" id="KW-0217">Developmental protein</keyword>
<dbReference type="Pfam" id="PF00566">
    <property type="entry name" value="RabGAP-TBC"/>
    <property type="match status" value="1"/>
</dbReference>
<dbReference type="GO" id="GO:0099041">
    <property type="term" value="P:vesicle tethering to Golgi"/>
    <property type="evidence" value="ECO:0007669"/>
    <property type="project" value="TreeGrafter"/>
</dbReference>
<dbReference type="Gene3D" id="1.10.472.80">
    <property type="entry name" value="Ypt/Rab-GAP domain of gyp1p, domain 3"/>
    <property type="match status" value="1"/>
</dbReference>